<gene>
    <name evidence="13" type="ORF">H3V53_17690</name>
</gene>
<evidence type="ECO:0000256" key="7">
    <source>
        <dbReference type="ARBA" id="ARBA00031011"/>
    </source>
</evidence>
<dbReference type="EMBL" id="JACFYJ010000027">
    <property type="protein sequence ID" value="MEI5998971.1"/>
    <property type="molecule type" value="Genomic_DNA"/>
</dbReference>
<keyword evidence="11" id="KW-0560">Oxidoreductase</keyword>
<dbReference type="SUPFAM" id="SSF51197">
    <property type="entry name" value="Clavaminate synthase-like"/>
    <property type="match status" value="1"/>
</dbReference>
<comment type="cofactor">
    <cofactor evidence="1">
        <name>Fe(2+)</name>
        <dbReference type="ChEBI" id="CHEBI:29033"/>
    </cofactor>
</comment>
<dbReference type="EC" id="1.13.12.19" evidence="4"/>
<dbReference type="InterPro" id="IPR005123">
    <property type="entry name" value="Oxoglu/Fe-dep_dioxygenase_dom"/>
</dbReference>
<dbReference type="PRINTS" id="PR00682">
    <property type="entry name" value="IPNSYNTHASE"/>
</dbReference>
<keyword evidence="6" id="KW-0266">Ethylene biosynthesis</keyword>
<evidence type="ECO:0000313" key="14">
    <source>
        <dbReference type="Proteomes" id="UP001386437"/>
    </source>
</evidence>
<dbReference type="Pfam" id="PF14226">
    <property type="entry name" value="DIOX_N"/>
    <property type="match status" value="1"/>
</dbReference>
<reference evidence="13 14" key="1">
    <citation type="journal article" date="2022" name="Arch. Microbiol.">
        <title>Paraburkholderia bengalensis sp. nov. isolated from roots of Oryza sativa, IR64.</title>
        <authorList>
            <person name="Nag P."/>
            <person name="Mondal N."/>
            <person name="Sarkar J."/>
            <person name="Das S."/>
        </authorList>
    </citation>
    <scope>NUCLEOTIDE SEQUENCE [LARGE SCALE GENOMIC DNA]</scope>
    <source>
        <strain evidence="13 14">IR64_4_BI</strain>
    </source>
</reference>
<comment type="catalytic activity">
    <reaction evidence="9">
        <text>2-oxoglutarate + O2 + 2 H(+) = ethene + 3 CO2 + H2O</text>
        <dbReference type="Rhea" id="RHEA:31523"/>
        <dbReference type="ChEBI" id="CHEBI:15377"/>
        <dbReference type="ChEBI" id="CHEBI:15378"/>
        <dbReference type="ChEBI" id="CHEBI:15379"/>
        <dbReference type="ChEBI" id="CHEBI:16526"/>
        <dbReference type="ChEBI" id="CHEBI:16810"/>
        <dbReference type="ChEBI" id="CHEBI:18153"/>
        <dbReference type="EC" id="1.13.12.19"/>
    </reaction>
</comment>
<dbReference type="InterPro" id="IPR044861">
    <property type="entry name" value="IPNS-like_FE2OG_OXY"/>
</dbReference>
<evidence type="ECO:0000313" key="13">
    <source>
        <dbReference type="EMBL" id="MEI5998971.1"/>
    </source>
</evidence>
<evidence type="ECO:0000256" key="6">
    <source>
        <dbReference type="ARBA" id="ARBA00022666"/>
    </source>
</evidence>
<dbReference type="InterPro" id="IPR050231">
    <property type="entry name" value="Iron_ascorbate_oxido_reductase"/>
</dbReference>
<feature type="domain" description="Fe2OG dioxygenase" evidence="12">
    <location>
        <begin position="174"/>
        <end position="276"/>
    </location>
</feature>
<evidence type="ECO:0000256" key="8">
    <source>
        <dbReference type="ARBA" id="ARBA00031282"/>
    </source>
</evidence>
<proteinExistence type="inferred from homology"/>
<dbReference type="Pfam" id="PF03171">
    <property type="entry name" value="2OG-FeII_Oxy"/>
    <property type="match status" value="1"/>
</dbReference>
<dbReference type="PROSITE" id="PS51471">
    <property type="entry name" value="FE2OG_OXY"/>
    <property type="match status" value="1"/>
</dbReference>
<sequence>MNVPIIDVAPLLRDDPRGWREVEQALLDAHSTIGFSVLVNHGVPRNVTNDLFFVSRCFHALPEAQKMALRYGANLRGFLPLNTSTLSRSTLGAARKPNHSDSFVVLDDLDASLRDRWADSTMGGHQMWPQEVAGFEASARRYRAALSHLGMYVAPCFASIMGLPRNGLDRYFTPHNPILRLLHYPALPQRSPDEFGSAPHTDYGCLTFVAQDDVGGLQVQAADGSWFDVPYIEQSLVLNTGQVMATWSRGLIKATPHRVINHPDRDRYSIAFFYDCGLDTPIAPLMPAQPACARCSEPAKRYGDHLDSILRTNYAFTA</sequence>
<keyword evidence="14" id="KW-1185">Reference proteome</keyword>
<keyword evidence="11" id="KW-0479">Metal-binding</keyword>
<evidence type="ECO:0000256" key="9">
    <source>
        <dbReference type="ARBA" id="ARBA00047725"/>
    </source>
</evidence>
<protein>
    <recommendedName>
        <fullName evidence="5">2-oxoglutarate-dependent ethylene/succinate-forming enzyme</fullName>
        <ecNumber evidence="4">1.13.12.19</ecNumber>
        <ecNumber evidence="3">1.14.20.7</ecNumber>
    </recommendedName>
    <alternativeName>
        <fullName evidence="7">2-oxoglutarate dioxygenase (ethylene-forming)</fullName>
    </alternativeName>
    <alternativeName>
        <fullName evidence="8">2-oxoglutarate/L-arginine monooxygenase/decarboxylase (succinate-forming)</fullName>
    </alternativeName>
</protein>
<dbReference type="PANTHER" id="PTHR47990">
    <property type="entry name" value="2-OXOGLUTARATE (2OG) AND FE(II)-DEPENDENT OXYGENASE SUPERFAMILY PROTEIN-RELATED"/>
    <property type="match status" value="1"/>
</dbReference>
<comment type="caution">
    <text evidence="13">The sequence shown here is derived from an EMBL/GenBank/DDBJ whole genome shotgun (WGS) entry which is preliminary data.</text>
</comment>
<evidence type="ECO:0000256" key="11">
    <source>
        <dbReference type="RuleBase" id="RU003682"/>
    </source>
</evidence>
<evidence type="ECO:0000256" key="1">
    <source>
        <dbReference type="ARBA" id="ARBA00001954"/>
    </source>
</evidence>
<dbReference type="InterPro" id="IPR026992">
    <property type="entry name" value="DIOX_N"/>
</dbReference>
<dbReference type="InterPro" id="IPR027443">
    <property type="entry name" value="IPNS-like_sf"/>
</dbReference>
<keyword evidence="11" id="KW-0408">Iron</keyword>
<comment type="similarity">
    <text evidence="11">Belongs to the iron/ascorbate-dependent oxidoreductase family.</text>
</comment>
<accession>A0ABU8ITX1</accession>
<dbReference type="Proteomes" id="UP001386437">
    <property type="component" value="Unassembled WGS sequence"/>
</dbReference>
<dbReference type="Gene3D" id="2.60.120.330">
    <property type="entry name" value="B-lactam Antibiotic, Isopenicillin N Synthase, Chain"/>
    <property type="match status" value="1"/>
</dbReference>
<evidence type="ECO:0000256" key="5">
    <source>
        <dbReference type="ARBA" id="ARBA00019045"/>
    </source>
</evidence>
<dbReference type="EC" id="1.14.20.7" evidence="3"/>
<comment type="pathway">
    <text evidence="2">Alkene biosynthesis; ethylene biosynthesis via 2-oxoglutarate.</text>
</comment>
<evidence type="ECO:0000256" key="2">
    <source>
        <dbReference type="ARBA" id="ARBA00004767"/>
    </source>
</evidence>
<evidence type="ECO:0000256" key="10">
    <source>
        <dbReference type="ARBA" id="ARBA00049359"/>
    </source>
</evidence>
<evidence type="ECO:0000256" key="3">
    <source>
        <dbReference type="ARBA" id="ARBA00012293"/>
    </source>
</evidence>
<name>A0ABU8ITX1_9BURK</name>
<organism evidence="13 14">
    <name type="scientific">Paraburkholderia bengalensis</name>
    <dbReference type="NCBI Taxonomy" id="2747562"/>
    <lineage>
        <taxon>Bacteria</taxon>
        <taxon>Pseudomonadati</taxon>
        <taxon>Pseudomonadota</taxon>
        <taxon>Betaproteobacteria</taxon>
        <taxon>Burkholderiales</taxon>
        <taxon>Burkholderiaceae</taxon>
        <taxon>Paraburkholderia</taxon>
    </lineage>
</organism>
<evidence type="ECO:0000259" key="12">
    <source>
        <dbReference type="PROSITE" id="PS51471"/>
    </source>
</evidence>
<dbReference type="RefSeq" id="WP_336599088.1">
    <property type="nucleotide sequence ID" value="NZ_JACFYJ010000027.1"/>
</dbReference>
<evidence type="ECO:0000256" key="4">
    <source>
        <dbReference type="ARBA" id="ARBA00012531"/>
    </source>
</evidence>
<comment type="catalytic activity">
    <reaction evidence="10">
        <text>L-arginine + 2-oxoglutarate + O2 = guanidine + L-glutamate 5-semialdehyde + succinate + CO2</text>
        <dbReference type="Rhea" id="RHEA:31535"/>
        <dbReference type="ChEBI" id="CHEBI:15379"/>
        <dbReference type="ChEBI" id="CHEBI:16526"/>
        <dbReference type="ChEBI" id="CHEBI:16810"/>
        <dbReference type="ChEBI" id="CHEBI:30031"/>
        <dbReference type="ChEBI" id="CHEBI:30087"/>
        <dbReference type="ChEBI" id="CHEBI:32682"/>
        <dbReference type="ChEBI" id="CHEBI:58066"/>
        <dbReference type="EC" id="1.14.20.7"/>
    </reaction>
</comment>